<evidence type="ECO:0000259" key="1">
    <source>
        <dbReference type="SMART" id="SM00842"/>
    </source>
</evidence>
<dbReference type="SMART" id="SM00842">
    <property type="entry name" value="FtsA"/>
    <property type="match status" value="1"/>
</dbReference>
<dbReference type="EMBL" id="VFET01000002">
    <property type="protein sequence ID" value="TWS06943.1"/>
    <property type="molecule type" value="Genomic_DNA"/>
</dbReference>
<evidence type="ECO:0000313" key="2">
    <source>
        <dbReference type="EMBL" id="TWS06943.1"/>
    </source>
</evidence>
<dbReference type="Pfam" id="PF11104">
    <property type="entry name" value="PilM_2"/>
    <property type="match status" value="1"/>
</dbReference>
<reference evidence="2 3" key="1">
    <citation type="submission" date="2019-06" db="EMBL/GenBank/DDBJ databases">
        <title>Pseudomonas bimorpha sp. nov. isolated from bovine raw milk and skim milk concentrate.</title>
        <authorList>
            <person name="Hofmann K."/>
            <person name="Huptas C."/>
            <person name="Doll E."/>
            <person name="Scherer S."/>
            <person name="Wenning M."/>
        </authorList>
    </citation>
    <scope>NUCLEOTIDE SEQUENCE [LARGE SCALE GENOMIC DNA]</scope>
    <source>
        <strain evidence="2 3">DSM 17835</strain>
    </source>
</reference>
<dbReference type="Gene3D" id="3.30.420.40">
    <property type="match status" value="1"/>
</dbReference>
<dbReference type="PANTHER" id="PTHR32432:SF3">
    <property type="entry name" value="ETHANOLAMINE UTILIZATION PROTEIN EUTJ"/>
    <property type="match status" value="1"/>
</dbReference>
<organism evidence="2 3">
    <name type="scientific">Pseudomonas extremaustralis</name>
    <dbReference type="NCBI Taxonomy" id="359110"/>
    <lineage>
        <taxon>Bacteria</taxon>
        <taxon>Pseudomonadati</taxon>
        <taxon>Pseudomonadota</taxon>
        <taxon>Gammaproteobacteria</taxon>
        <taxon>Pseudomonadales</taxon>
        <taxon>Pseudomonadaceae</taxon>
        <taxon>Pseudomonas</taxon>
    </lineage>
</organism>
<dbReference type="SUPFAM" id="SSF53067">
    <property type="entry name" value="Actin-like ATPase domain"/>
    <property type="match status" value="1"/>
</dbReference>
<feature type="domain" description="SHS2" evidence="1">
    <location>
        <begin position="66"/>
        <end position="233"/>
    </location>
</feature>
<protein>
    <submittedName>
        <fullName evidence="2">Type IV pilus assembly protein PilM</fullName>
    </submittedName>
</protein>
<dbReference type="InterPro" id="IPR005883">
    <property type="entry name" value="PilM"/>
</dbReference>
<dbReference type="InterPro" id="IPR050696">
    <property type="entry name" value="FtsA/MreB"/>
</dbReference>
<dbReference type="Proteomes" id="UP000317951">
    <property type="component" value="Unassembled WGS sequence"/>
</dbReference>
<dbReference type="PANTHER" id="PTHR32432">
    <property type="entry name" value="CELL DIVISION PROTEIN FTSA-RELATED"/>
    <property type="match status" value="1"/>
</dbReference>
<dbReference type="OrthoDB" id="9773403at2"/>
<sequence>MDQPELQIKSGKKRWALKHFRLGASFAALRQVDRMQGARRQSGGMTGKVLGSFMGKGFFRRKVDSLLGVDINDTAIRLVELGRSSTGYSVQGYTTQALPAHAVVDGAVLDIEGVGRALQAALSRLHTSARGAAVAVAGPSVITHVIEMDAGLTDDEMAWMIQMEADQYIPYPLDDVAIDFQVQGPSVQEPARVQVLLAACLKEQVEAREAVLALAGLVAKVVDVEGFALARACGQDFASFTPGHRVDGAQWAVDAPGMGIACGLALRSFA</sequence>
<evidence type="ECO:0000313" key="3">
    <source>
        <dbReference type="Proteomes" id="UP000317951"/>
    </source>
</evidence>
<dbReference type="InterPro" id="IPR043129">
    <property type="entry name" value="ATPase_NBD"/>
</dbReference>
<accession>A0A5C5QN49</accession>
<dbReference type="GO" id="GO:0051301">
    <property type="term" value="P:cell division"/>
    <property type="evidence" value="ECO:0007669"/>
    <property type="project" value="InterPro"/>
</dbReference>
<name>A0A5C5QN49_9PSED</name>
<comment type="caution">
    <text evidence="2">The sequence shown here is derived from an EMBL/GenBank/DDBJ whole genome shotgun (WGS) entry which is preliminary data.</text>
</comment>
<dbReference type="InterPro" id="IPR003494">
    <property type="entry name" value="SHS2_FtsA"/>
</dbReference>
<proteinExistence type="predicted"/>
<dbReference type="NCBIfam" id="TIGR01175">
    <property type="entry name" value="pilM"/>
    <property type="match status" value="1"/>
</dbReference>
<gene>
    <name evidence="2" type="primary">pilM</name>
    <name evidence="2" type="ORF">FIV36_03230</name>
</gene>
<dbReference type="AlphaFoldDB" id="A0A5C5QN49"/>